<feature type="region of interest" description="Disordered" evidence="1">
    <location>
        <begin position="88"/>
        <end position="312"/>
    </location>
</feature>
<name>A0A1L0CSC6_9ASCO</name>
<evidence type="ECO:0000313" key="3">
    <source>
        <dbReference type="Proteomes" id="UP000182334"/>
    </source>
</evidence>
<feature type="compositionally biased region" description="Basic and acidic residues" evidence="1">
    <location>
        <begin position="103"/>
        <end position="113"/>
    </location>
</feature>
<protein>
    <submittedName>
        <fullName evidence="2">CIC11C00000000047</fullName>
    </submittedName>
</protein>
<gene>
    <name evidence="2" type="ORF">SAMEA4029010_CIC11G00000000047</name>
</gene>
<feature type="region of interest" description="Disordered" evidence="1">
    <location>
        <begin position="400"/>
        <end position="439"/>
    </location>
</feature>
<evidence type="ECO:0000313" key="2">
    <source>
        <dbReference type="EMBL" id="SGZ46217.1"/>
    </source>
</evidence>
<feature type="region of interest" description="Disordered" evidence="1">
    <location>
        <begin position="545"/>
        <end position="565"/>
    </location>
</feature>
<feature type="compositionally biased region" description="Basic and acidic residues" evidence="1">
    <location>
        <begin position="210"/>
        <end position="238"/>
    </location>
</feature>
<dbReference type="AlphaFoldDB" id="A0A1L0CSC6"/>
<feature type="compositionally biased region" description="Polar residues" evidence="1">
    <location>
        <begin position="239"/>
        <end position="265"/>
    </location>
</feature>
<reference evidence="2 3" key="1">
    <citation type="submission" date="2016-10" db="EMBL/GenBank/DDBJ databases">
        <authorList>
            <person name="de Groot N.N."/>
        </authorList>
    </citation>
    <scope>NUCLEOTIDE SEQUENCE [LARGE SCALE GENOMIC DNA]</scope>
    <source>
        <strain evidence="2 3">CBS 141442</strain>
    </source>
</reference>
<feature type="compositionally biased region" description="Basic and acidic residues" evidence="1">
    <location>
        <begin position="126"/>
        <end position="140"/>
    </location>
</feature>
<feature type="compositionally biased region" description="Polar residues" evidence="1">
    <location>
        <begin position="7"/>
        <end position="20"/>
    </location>
</feature>
<feature type="compositionally biased region" description="Polar residues" evidence="1">
    <location>
        <begin position="295"/>
        <end position="304"/>
    </location>
</feature>
<feature type="compositionally biased region" description="Low complexity" evidence="1">
    <location>
        <begin position="174"/>
        <end position="186"/>
    </location>
</feature>
<accession>A0A1L0CSC6</accession>
<dbReference type="Proteomes" id="UP000182334">
    <property type="component" value="Chromosome I"/>
</dbReference>
<keyword evidence="3" id="KW-1185">Reference proteome</keyword>
<dbReference type="OrthoDB" id="4081733at2759"/>
<feature type="region of interest" description="Disordered" evidence="1">
    <location>
        <begin position="1"/>
        <end position="27"/>
    </location>
</feature>
<sequence>MPEEFSRQPSTRWVKSKSQTYDSWGDQYDDYGYDYDEALNEVDEEAPEPPVTAKAVPMTVNSTNSHISSTTSASSPLVLTIDKINQSVNSLDDETDDGTGQHSEQKTGDEGVSHKSFQQESQETYLKPHQEIHQEIHQENQPDNQEEDHHQDIHQAEHQVSYGEESHGSYQESYQQQYLNDYNDYNEMYADKSHPKSYGEPASNASNSDYAHHYADDIKHNHYADDISTHEFRDEERGTGQTIDNAGQSSKKSPPNNLAPISTQGLKDDSDFFPPTPTFSLKPQQQPFTPETPQSDRSYISDTDSIQREPENLNLAYGGLNEIREELPNGNTAPSATDNVPETLVFSVDHMNLNSSDDDASIDEESYRHDHEFLADSKNPNGPTYEEIVDAEHAKARIVDSSDEDDDWGYNSQHSSNEDLVGELRPTERVTSSDSTSRHPIKTDALDSLINDLLQMERLSTLYLSQTEVSKVADARSQTVPPNQDQEFDANFVPEELPSLSSIHDLSLPDFENGPATDAPTPLEKNILPQDFQKKHEHFLSNVLSRSPSVRKAPPTALKVQEEQDPKAVDSDLKLVKLVASSKFDSESKLEPVISSGSLSTGNSAFEAPLPMAPPPVPDHKGLDRRISTASAQTMNFGSWTPNTNMYRDQFVTLNDDESQMNVSIYNGDDSNYNKFTGMRPPSGYAESFSNSSMVSVPETIDAPLPVIDEDGQDEDIEIQSKLDIHTVATNGASVLNDHTYESPLFKETNTPGVSLDHLPSNELTKSETRLSSGAHSPSELRKVSETSIASTSRAPSSLIYPVFNWKKIMSVSQPVDRINMLRKAQEDEMNYETGLNYWLQEILKTSETSPNIQIGKIATQAYQNAQHSDIRRHTSIRSKVSLVKDKMETGHFASNLGRKFLSRGKKFMKSGTD</sequence>
<organism evidence="2 3">
    <name type="scientific">Sungouiella intermedia</name>
    <dbReference type="NCBI Taxonomy" id="45354"/>
    <lineage>
        <taxon>Eukaryota</taxon>
        <taxon>Fungi</taxon>
        <taxon>Dikarya</taxon>
        <taxon>Ascomycota</taxon>
        <taxon>Saccharomycotina</taxon>
        <taxon>Pichiomycetes</taxon>
        <taxon>Metschnikowiaceae</taxon>
        <taxon>Sungouiella</taxon>
    </lineage>
</organism>
<proteinExistence type="predicted"/>
<feature type="compositionally biased region" description="Basic and acidic residues" evidence="1">
    <location>
        <begin position="147"/>
        <end position="157"/>
    </location>
</feature>
<dbReference type="EMBL" id="LT635756">
    <property type="protein sequence ID" value="SGZ46217.1"/>
    <property type="molecule type" value="Genomic_DNA"/>
</dbReference>
<evidence type="ECO:0000256" key="1">
    <source>
        <dbReference type="SAM" id="MobiDB-lite"/>
    </source>
</evidence>
<feature type="region of interest" description="Disordered" evidence="1">
    <location>
        <begin position="751"/>
        <end position="788"/>
    </location>
</feature>
<feature type="compositionally biased region" description="Polar residues" evidence="1">
    <location>
        <begin position="115"/>
        <end position="124"/>
    </location>
</feature>
<feature type="compositionally biased region" description="Low complexity" evidence="1">
    <location>
        <begin position="283"/>
        <end position="293"/>
    </location>
</feature>